<evidence type="ECO:0000313" key="6">
    <source>
        <dbReference type="EMBL" id="KAK8049448.1"/>
    </source>
</evidence>
<evidence type="ECO:0000259" key="4">
    <source>
        <dbReference type="Pfam" id="PF06032"/>
    </source>
</evidence>
<proteinExistence type="predicted"/>
<dbReference type="Pfam" id="PF01968">
    <property type="entry name" value="Hydantoinase_A"/>
    <property type="match status" value="1"/>
</dbReference>
<evidence type="ECO:0000313" key="7">
    <source>
        <dbReference type="Proteomes" id="UP001480595"/>
    </source>
</evidence>
<dbReference type="Gene3D" id="3.40.1610.10">
    <property type="entry name" value="CV3147-like domain"/>
    <property type="match status" value="1"/>
</dbReference>
<reference evidence="6 7" key="1">
    <citation type="submission" date="2023-01" db="EMBL/GenBank/DDBJ databases">
        <title>Analysis of 21 Apiospora genomes using comparative genomics revels a genus with tremendous synthesis potential of carbohydrate active enzymes and secondary metabolites.</title>
        <authorList>
            <person name="Sorensen T."/>
        </authorList>
    </citation>
    <scope>NUCLEOTIDE SEQUENCE [LARGE SCALE GENOMIC DNA]</scope>
    <source>
        <strain evidence="6 7">CBS 135458</strain>
    </source>
</reference>
<dbReference type="Pfam" id="PF06032">
    <property type="entry name" value="S-Me-THD_N"/>
    <property type="match status" value="1"/>
</dbReference>
<dbReference type="Gene3D" id="2.40.390.10">
    <property type="entry name" value="CV3147-like"/>
    <property type="match status" value="1"/>
</dbReference>
<feature type="domain" description="S-Me-THD-like C-terminal" evidence="5">
    <location>
        <begin position="754"/>
        <end position="978"/>
    </location>
</feature>
<dbReference type="Pfam" id="PF20906">
    <property type="entry name" value="S-Me-THD_C"/>
    <property type="match status" value="1"/>
</dbReference>
<feature type="region of interest" description="Disordered" evidence="1">
    <location>
        <begin position="526"/>
        <end position="566"/>
    </location>
</feature>
<dbReference type="Gene3D" id="3.30.420.40">
    <property type="match status" value="1"/>
</dbReference>
<dbReference type="InterPro" id="IPR010318">
    <property type="entry name" value="S-Me-THD_N"/>
</dbReference>
<dbReference type="SUPFAM" id="SSF53067">
    <property type="entry name" value="Actin-like ATPase domain"/>
    <property type="match status" value="2"/>
</dbReference>
<dbReference type="InterPro" id="IPR024071">
    <property type="entry name" value="S-Me-THD_C_sf"/>
</dbReference>
<protein>
    <recommendedName>
        <fullName evidence="8">Hydantoinase</fullName>
    </recommendedName>
</protein>
<sequence>MATNKTLRIGIDVGGTNTDGVILDPTRASDPDKGILASHKAPTTTNPSRGIADALAALFERAQPPVQPGQVASVTIGTTHFVNAVVERDPARLSKVAVLRLCGPFAKHATPASTGPRTCATSCWATTRDCRAASRSAPSALLSARRGIRSVVVVGIFSPIDTGERQEERAAEIVQAEIPGCDVVLSKQVANLGFIERENAAILNASILSFARRTIRSFQGPVRALGLKCPVFITQNDGTILSGEMAAKLPIRTFSSGPTNSMRGAAFLVQGELSENIMVVDIGGTTTDVGLLLANGFPRQQAAYSDLAGVRMNFSCPDIKSIGLGGGSIVRHKDNMTVGPDSAGYKLTEEALIFGGTVLTATDCTAVADPSLQLGQMGLVEGVLAEKQLSQFKAIVAHKLEKIIDTMKTSPDDLPVLLVGGGAIIASDQLKGASRVLKPKYAEVANAVGAAMARVSAVIDTVKSTESKTTQQLLDEICNDAIERTVDAGALRSTVKVVEKESFPLQYIENKTRFIVRAAGDCDFSRADLSSTQPEEEENGGETNNNMEEYEKSAKPTSSGTAEKKEIDISTYRPHVRNRVWYVSETDVEWIAIGCYILGTGGGGSPYAHMVRLRQMIRDGAVVRVVSPDDLPDDAQVGCGGGAGSPTVGIEKLEGDAMLQAQEALYKVCGPDKRATHMISVEIGGGNGLQSMILGASGPGGMDLPAVDGDWMGRALPTKWQTTPVVFNERQPIWSPIAVTDGNGNTLMMPEAKSDLHVERIIRAALSQMGSAIAMADPPVTGAECRRWAVEHTLSQSWRIGRAVGQGARSQPRRQSAGGPGAGRVLFKGKIVGVERSLRMGHVYGECIIEGADVAEEAEHGGGGAAAAGAALSAGSPQFEGLVKIPFKNENIAAIRFTRSKAGTKTTDVGGEVLGVAPDLITVIDAQNGEAIGTPEYRYGLLVIVLGITASERWTTERGIEIGGPKGFGMDHLTYKPLGKFVKPKSVIDEFDMQE</sequence>
<dbReference type="SUPFAM" id="SSF160991">
    <property type="entry name" value="CV3147-like"/>
    <property type="match status" value="1"/>
</dbReference>
<evidence type="ECO:0000259" key="3">
    <source>
        <dbReference type="Pfam" id="PF05378"/>
    </source>
</evidence>
<accession>A0ABR1TS96</accession>
<evidence type="ECO:0008006" key="8">
    <source>
        <dbReference type="Google" id="ProtNLM"/>
    </source>
</evidence>
<organism evidence="6 7">
    <name type="scientific">Apiospora phragmitis</name>
    <dbReference type="NCBI Taxonomy" id="2905665"/>
    <lineage>
        <taxon>Eukaryota</taxon>
        <taxon>Fungi</taxon>
        <taxon>Dikarya</taxon>
        <taxon>Ascomycota</taxon>
        <taxon>Pezizomycotina</taxon>
        <taxon>Sordariomycetes</taxon>
        <taxon>Xylariomycetidae</taxon>
        <taxon>Amphisphaeriales</taxon>
        <taxon>Apiosporaceae</taxon>
        <taxon>Apiospora</taxon>
    </lineage>
</organism>
<dbReference type="Proteomes" id="UP001480595">
    <property type="component" value="Unassembled WGS sequence"/>
</dbReference>
<dbReference type="RefSeq" id="XP_066711697.1">
    <property type="nucleotide sequence ID" value="XM_066862587.1"/>
</dbReference>
<dbReference type="InterPro" id="IPR002821">
    <property type="entry name" value="Hydantoinase_A"/>
</dbReference>
<dbReference type="GeneID" id="92095650"/>
<dbReference type="InterPro" id="IPR008040">
    <property type="entry name" value="Hydant_A_N"/>
</dbReference>
<evidence type="ECO:0000259" key="5">
    <source>
        <dbReference type="Pfam" id="PF20906"/>
    </source>
</evidence>
<dbReference type="Pfam" id="PF05378">
    <property type="entry name" value="Hydant_A_N"/>
    <property type="match status" value="1"/>
</dbReference>
<dbReference type="InterPro" id="IPR045079">
    <property type="entry name" value="Oxoprolinase-like"/>
</dbReference>
<dbReference type="InterPro" id="IPR043129">
    <property type="entry name" value="ATPase_NBD"/>
</dbReference>
<dbReference type="InterPro" id="IPR027479">
    <property type="entry name" value="S-Me-THD_N_sf"/>
</dbReference>
<dbReference type="PANTHER" id="PTHR11365:SF10">
    <property type="entry name" value="HYDANTOINASE_OXOPROLINASE"/>
    <property type="match status" value="1"/>
</dbReference>
<dbReference type="EMBL" id="JAQQWL010000011">
    <property type="protein sequence ID" value="KAK8049448.1"/>
    <property type="molecule type" value="Genomic_DNA"/>
</dbReference>
<dbReference type="InterPro" id="IPR048350">
    <property type="entry name" value="S-Me-THD-like_C"/>
</dbReference>
<keyword evidence="7" id="KW-1185">Reference proteome</keyword>
<name>A0ABR1TS96_9PEZI</name>
<gene>
    <name evidence="6" type="ORF">PG994_011178</name>
</gene>
<evidence type="ECO:0000256" key="1">
    <source>
        <dbReference type="SAM" id="MobiDB-lite"/>
    </source>
</evidence>
<dbReference type="PANTHER" id="PTHR11365">
    <property type="entry name" value="5-OXOPROLINASE RELATED"/>
    <property type="match status" value="1"/>
</dbReference>
<feature type="domain" description="Hydantoinase/oxoprolinase N-terminal" evidence="3">
    <location>
        <begin position="8"/>
        <end position="101"/>
    </location>
</feature>
<comment type="caution">
    <text evidence="6">The sequence shown here is derived from an EMBL/GenBank/DDBJ whole genome shotgun (WGS) entry which is preliminary data.</text>
</comment>
<evidence type="ECO:0000259" key="2">
    <source>
        <dbReference type="Pfam" id="PF01968"/>
    </source>
</evidence>
<feature type="domain" description="Hydantoinase A/oxoprolinase" evidence="2">
    <location>
        <begin position="197"/>
        <end position="367"/>
    </location>
</feature>
<feature type="domain" description="S-Me-THD N-terminal" evidence="4">
    <location>
        <begin position="586"/>
        <end position="750"/>
    </location>
</feature>